<evidence type="ECO:0000313" key="1">
    <source>
        <dbReference type="EMBL" id="TWI73932.1"/>
    </source>
</evidence>
<proteinExistence type="predicted"/>
<keyword evidence="2" id="KW-1185">Reference proteome</keyword>
<reference evidence="1 2" key="1">
    <citation type="submission" date="2019-07" db="EMBL/GenBank/DDBJ databases">
        <title>Genome sequencing of 100 strains of the haloalkaliphilic chemolithoautotrophic sulfur-oxidizing bacterium Thioalkalivibrio.</title>
        <authorList>
            <person name="Muyzer G."/>
        </authorList>
    </citation>
    <scope>NUCLEOTIDE SEQUENCE [LARGE SCALE GENOMIC DNA]</scope>
    <source>
        <strain evidence="1 2">ASO4-4</strain>
    </source>
</reference>
<evidence type="ECO:0000313" key="2">
    <source>
        <dbReference type="Proteomes" id="UP000318307"/>
    </source>
</evidence>
<gene>
    <name evidence="1" type="ORF">LZ24_01161</name>
</gene>
<organism evidence="1 2">
    <name type="scientific">Desulfobotulus alkaliphilus</name>
    <dbReference type="NCBI Taxonomy" id="622671"/>
    <lineage>
        <taxon>Bacteria</taxon>
        <taxon>Pseudomonadati</taxon>
        <taxon>Thermodesulfobacteriota</taxon>
        <taxon>Desulfobacteria</taxon>
        <taxon>Desulfobacterales</taxon>
        <taxon>Desulfobacteraceae</taxon>
        <taxon>Desulfobotulus</taxon>
    </lineage>
</organism>
<dbReference type="RefSeq" id="WP_144683295.1">
    <property type="nucleotide sequence ID" value="NZ_VLLC01000007.1"/>
</dbReference>
<dbReference type="OrthoDB" id="5471171at2"/>
<comment type="caution">
    <text evidence="1">The sequence shown here is derived from an EMBL/GenBank/DDBJ whole genome shotgun (WGS) entry which is preliminary data.</text>
</comment>
<protein>
    <submittedName>
        <fullName evidence="1">Uncharacterized protein</fullName>
    </submittedName>
</protein>
<dbReference type="Proteomes" id="UP000318307">
    <property type="component" value="Unassembled WGS sequence"/>
</dbReference>
<name>A0A562RY39_9BACT</name>
<sequence length="136" mass="14794">MKKVKVMLLNALFALVLIFMVVPVSHGQTGTYIDCIHGCPDLPACNNCCNESFRVILRHCDDRRDQCDALCPPGDMDCLDGCAIARSACLMQDMRDFDCPHWVRGRHNMGFGSGAGASLFSTGSVRSSATGCAYCH</sequence>
<dbReference type="AlphaFoldDB" id="A0A562RY39"/>
<accession>A0A562RY39</accession>
<dbReference type="EMBL" id="VLLC01000007">
    <property type="protein sequence ID" value="TWI73932.1"/>
    <property type="molecule type" value="Genomic_DNA"/>
</dbReference>